<feature type="region of interest" description="Disordered" evidence="1">
    <location>
        <begin position="362"/>
        <end position="433"/>
    </location>
</feature>
<feature type="region of interest" description="Disordered" evidence="1">
    <location>
        <begin position="197"/>
        <end position="217"/>
    </location>
</feature>
<evidence type="ECO:0000313" key="2">
    <source>
        <dbReference type="EMBL" id="GLJ70306.1"/>
    </source>
</evidence>
<feature type="compositionally biased region" description="Gly residues" evidence="1">
    <location>
        <begin position="380"/>
        <end position="412"/>
    </location>
</feature>
<name>A0ABQ5T5B6_9ACTN</name>
<proteinExistence type="predicted"/>
<accession>A0ABQ5T5B6</accession>
<evidence type="ECO:0000313" key="3">
    <source>
        <dbReference type="Proteomes" id="UP001142292"/>
    </source>
</evidence>
<keyword evidence="3" id="KW-1185">Reference proteome</keyword>
<feature type="region of interest" description="Disordered" evidence="1">
    <location>
        <begin position="121"/>
        <end position="148"/>
    </location>
</feature>
<evidence type="ECO:0008006" key="4">
    <source>
        <dbReference type="Google" id="ProtNLM"/>
    </source>
</evidence>
<reference evidence="2" key="1">
    <citation type="journal article" date="2014" name="Int. J. Syst. Evol. Microbiol.">
        <title>Complete genome of a new Firmicutes species belonging to the dominant human colonic microbiota ('Ruminococcus bicirculans') reveals two chromosomes and a selective capacity to utilize plant glucans.</title>
        <authorList>
            <consortium name="NISC Comparative Sequencing Program"/>
            <person name="Wegmann U."/>
            <person name="Louis P."/>
            <person name="Goesmann A."/>
            <person name="Henrissat B."/>
            <person name="Duncan S.H."/>
            <person name="Flint H.J."/>
        </authorList>
    </citation>
    <scope>NUCLEOTIDE SEQUENCE</scope>
    <source>
        <strain evidence="2">VKM Ac-1246</strain>
    </source>
</reference>
<gene>
    <name evidence="2" type="ORF">GCM10017579_43420</name>
</gene>
<dbReference type="EMBL" id="BSEL01000011">
    <property type="protein sequence ID" value="GLJ70306.1"/>
    <property type="molecule type" value="Genomic_DNA"/>
</dbReference>
<comment type="caution">
    <text evidence="2">The sequence shown here is derived from an EMBL/GenBank/DDBJ whole genome shotgun (WGS) entry which is preliminary data.</text>
</comment>
<evidence type="ECO:0000256" key="1">
    <source>
        <dbReference type="SAM" id="MobiDB-lite"/>
    </source>
</evidence>
<dbReference type="Proteomes" id="UP001142292">
    <property type="component" value="Unassembled WGS sequence"/>
</dbReference>
<protein>
    <recommendedName>
        <fullName evidence="4">PPE family domain-containing protein</fullName>
    </recommendedName>
</protein>
<reference evidence="2" key="2">
    <citation type="submission" date="2023-01" db="EMBL/GenBank/DDBJ databases">
        <authorList>
            <person name="Sun Q."/>
            <person name="Evtushenko L."/>
        </authorList>
    </citation>
    <scope>NUCLEOTIDE SEQUENCE</scope>
    <source>
        <strain evidence="2">VKM Ac-1246</strain>
    </source>
</reference>
<sequence length="463" mass="47079">MGALDAGGGVGRVKGPNMIRLQQYLLAAEATDIDAYLTDWRASERVFRSSAQQFKALAKACSDAFAESSYTAQSAASSYSTASEQMLEKAETIKAARVAMARVAQRYDEAQKSYDLHELKLPMSHGPAPSASDPKYTTEGYSGDEKTKREKAFDDAKAEHAKEAKAIADAERDAAFHCQQIDDGNHQAEPKVRAITELPSTSSGGGGGAGGGAGAGAASGGYASLGSRSAVRAAQAKYDSVNPGTLYADGYGHEIRAEQMEIIKQAHAENIPEWDDAAGEWVNADGSPAPATSYASIETAEGLAPLAGGTGGGAALGIGLGGAGLAAGAVAALKAKFGAGAATAASRAGAASSARAATARTAAGASRAGAPAQGARTGARGMGGAGGRVAGGRGAAGAGSRGQMRGAGAGNRGRGKDQKNGDPEVDLMADYSSDYSDEEYERLLAQKRFDEEQKRALRSSPEE</sequence>
<feature type="compositionally biased region" description="Gly residues" evidence="1">
    <location>
        <begin position="203"/>
        <end position="217"/>
    </location>
</feature>
<organism evidence="2 3">
    <name type="scientific">Nocardioides luteus</name>
    <dbReference type="NCBI Taxonomy" id="1844"/>
    <lineage>
        <taxon>Bacteria</taxon>
        <taxon>Bacillati</taxon>
        <taxon>Actinomycetota</taxon>
        <taxon>Actinomycetes</taxon>
        <taxon>Propionibacteriales</taxon>
        <taxon>Nocardioidaceae</taxon>
        <taxon>Nocardioides</taxon>
    </lineage>
</organism>
<feature type="compositionally biased region" description="Low complexity" evidence="1">
    <location>
        <begin position="362"/>
        <end position="379"/>
    </location>
</feature>